<feature type="region of interest" description="Disordered" evidence="1">
    <location>
        <begin position="116"/>
        <end position="183"/>
    </location>
</feature>
<proteinExistence type="predicted"/>
<comment type="caution">
    <text evidence="2">The sequence shown here is derived from an EMBL/GenBank/DDBJ whole genome shotgun (WGS) entry which is preliminary data.</text>
</comment>
<dbReference type="EMBL" id="CAWUPB010001161">
    <property type="protein sequence ID" value="CAK7344425.1"/>
    <property type="molecule type" value="Genomic_DNA"/>
</dbReference>
<dbReference type="AlphaFoldDB" id="A0AAV1S159"/>
<reference evidence="2 3" key="1">
    <citation type="submission" date="2024-01" db="EMBL/GenBank/DDBJ databases">
        <authorList>
            <person name="Waweru B."/>
        </authorList>
    </citation>
    <scope>NUCLEOTIDE SEQUENCE [LARGE SCALE GENOMIC DNA]</scope>
</reference>
<protein>
    <submittedName>
        <fullName evidence="2">Uncharacterized protein</fullName>
    </submittedName>
</protein>
<feature type="compositionally biased region" description="Basic and acidic residues" evidence="1">
    <location>
        <begin position="140"/>
        <end position="151"/>
    </location>
</feature>
<organism evidence="2 3">
    <name type="scientific">Dovyalis caffra</name>
    <dbReference type="NCBI Taxonomy" id="77055"/>
    <lineage>
        <taxon>Eukaryota</taxon>
        <taxon>Viridiplantae</taxon>
        <taxon>Streptophyta</taxon>
        <taxon>Embryophyta</taxon>
        <taxon>Tracheophyta</taxon>
        <taxon>Spermatophyta</taxon>
        <taxon>Magnoliopsida</taxon>
        <taxon>eudicotyledons</taxon>
        <taxon>Gunneridae</taxon>
        <taxon>Pentapetalae</taxon>
        <taxon>rosids</taxon>
        <taxon>fabids</taxon>
        <taxon>Malpighiales</taxon>
        <taxon>Salicaceae</taxon>
        <taxon>Flacourtieae</taxon>
        <taxon>Dovyalis</taxon>
    </lineage>
</organism>
<evidence type="ECO:0000256" key="1">
    <source>
        <dbReference type="SAM" id="MobiDB-lite"/>
    </source>
</evidence>
<gene>
    <name evidence="2" type="ORF">DCAF_LOCUS17785</name>
</gene>
<feature type="compositionally biased region" description="Acidic residues" evidence="1">
    <location>
        <begin position="172"/>
        <end position="183"/>
    </location>
</feature>
<sequence>MTRGGMNASKGTILSRGLLKFQNMIDVPYMRKIHRTIGENLFVLWHASKSGTSEKQLKLLDSYFGKLRDDVSQPSSNSCNKRTELADESVKINVKEELEYLNAYLDKLDKDANLENNASPTFDHETTEENPVAKPISVSKESRGDDEEKLKTFRKLRNKSVENGLRRSEALDQNDETSDLYLM</sequence>
<evidence type="ECO:0000313" key="3">
    <source>
        <dbReference type="Proteomes" id="UP001314170"/>
    </source>
</evidence>
<evidence type="ECO:0000313" key="2">
    <source>
        <dbReference type="EMBL" id="CAK7344425.1"/>
    </source>
</evidence>
<name>A0AAV1S159_9ROSI</name>
<keyword evidence="3" id="KW-1185">Reference proteome</keyword>
<accession>A0AAV1S159</accession>
<dbReference type="Proteomes" id="UP001314170">
    <property type="component" value="Unassembled WGS sequence"/>
</dbReference>